<feature type="domain" description="PAC" evidence="19">
    <location>
        <begin position="122"/>
        <end position="176"/>
    </location>
</feature>
<dbReference type="PROSITE" id="PS50113">
    <property type="entry name" value="PAC"/>
    <property type="match status" value="2"/>
</dbReference>
<evidence type="ECO:0000313" key="20">
    <source>
        <dbReference type="EMBL" id="CAA2099506.1"/>
    </source>
</evidence>
<keyword evidence="16" id="KW-0675">Receptor</keyword>
<keyword evidence="11" id="KW-0547">Nucleotide-binding</keyword>
<dbReference type="PANTHER" id="PTHR41523:SF7">
    <property type="entry name" value="HISTIDINE KINASE"/>
    <property type="match status" value="1"/>
</dbReference>
<dbReference type="SMART" id="SM00086">
    <property type="entry name" value="PAC"/>
    <property type="match status" value="2"/>
</dbReference>
<keyword evidence="9 20" id="KW-0808">Transferase</keyword>
<keyword evidence="10" id="KW-0677">Repeat</keyword>
<evidence type="ECO:0000256" key="17">
    <source>
        <dbReference type="SAM" id="Coils"/>
    </source>
</evidence>
<keyword evidence="15" id="KW-0843">Virulence</keyword>
<accession>A0A679IS87</accession>
<evidence type="ECO:0000256" key="8">
    <source>
        <dbReference type="ARBA" id="ARBA00022643"/>
    </source>
</evidence>
<evidence type="ECO:0000256" key="1">
    <source>
        <dbReference type="ARBA" id="ARBA00000085"/>
    </source>
</evidence>
<dbReference type="Gene3D" id="3.30.565.10">
    <property type="entry name" value="Histidine kinase-like ATPase, C-terminal domain"/>
    <property type="match status" value="1"/>
</dbReference>
<dbReference type="InterPro" id="IPR035965">
    <property type="entry name" value="PAS-like_dom_sf"/>
</dbReference>
<feature type="coiled-coil region" evidence="17">
    <location>
        <begin position="164"/>
        <end position="198"/>
    </location>
</feature>
<dbReference type="AlphaFoldDB" id="A0A679IS87"/>
<evidence type="ECO:0000256" key="15">
    <source>
        <dbReference type="ARBA" id="ARBA00023026"/>
    </source>
</evidence>
<organism evidence="20">
    <name type="scientific">Methylobacterium bullatum</name>
    <dbReference type="NCBI Taxonomy" id="570505"/>
    <lineage>
        <taxon>Bacteria</taxon>
        <taxon>Pseudomonadati</taxon>
        <taxon>Pseudomonadota</taxon>
        <taxon>Alphaproteobacteria</taxon>
        <taxon>Hyphomicrobiales</taxon>
        <taxon>Methylobacteriaceae</taxon>
        <taxon>Methylobacterium</taxon>
    </lineage>
</organism>
<dbReference type="CDD" id="cd00130">
    <property type="entry name" value="PAS"/>
    <property type="match status" value="2"/>
</dbReference>
<evidence type="ECO:0000256" key="6">
    <source>
        <dbReference type="ARBA" id="ARBA00022606"/>
    </source>
</evidence>
<keyword evidence="13" id="KW-0067">ATP-binding</keyword>
<dbReference type="GO" id="GO:0004673">
    <property type="term" value="F:protein histidine kinase activity"/>
    <property type="evidence" value="ECO:0007669"/>
    <property type="project" value="UniProtKB-EC"/>
</dbReference>
<evidence type="ECO:0000256" key="2">
    <source>
        <dbReference type="ARBA" id="ARBA00012438"/>
    </source>
</evidence>
<evidence type="ECO:0000256" key="11">
    <source>
        <dbReference type="ARBA" id="ARBA00022741"/>
    </source>
</evidence>
<dbReference type="GO" id="GO:0005524">
    <property type="term" value="F:ATP binding"/>
    <property type="evidence" value="ECO:0007669"/>
    <property type="project" value="UniProtKB-KW"/>
</dbReference>
<dbReference type="EC" id="2.7.13.3" evidence="2"/>
<keyword evidence="14" id="KW-0157">Chromophore</keyword>
<dbReference type="GO" id="GO:0009881">
    <property type="term" value="F:photoreceptor activity"/>
    <property type="evidence" value="ECO:0007669"/>
    <property type="project" value="UniProtKB-KW"/>
</dbReference>
<dbReference type="SMART" id="SM00091">
    <property type="entry name" value="PAS"/>
    <property type="match status" value="2"/>
</dbReference>
<sequence>MSESLPGERVRLYVEATRGTFDHPGPRAVIRVSEQDRIASEIARTVDGPDPFAAALRATRMPMVIADPNQPDMPVVFVNAAFERATGFSREEVLGRNCRFLQGPQTDPADVARIRESIAKGVPIEIDLLNHRKNGDVFWNRLLIAPVFDSNREVAYFFASQLDVTLEKDRLVRLQNDRDALETEVERRRLELRRSETNLRFALTAGRLGSWTLDLVDMTLETSDHFRMNFGRDPDEPLSYGELLAMIHPGDRERVETQVRRCIERNVDYDIEYRVIAPSGDLRWVHIRGQTFYRADGTPLSMAGISLDITERKHAEEYRTLLAGELTHRVKNTLTLVQSIIRQTLRTAPSLEEAGRSLEARVVSLAAANDVLTEEAWDGASIADIADRALTPFQSKGRERVDLEGGEIRLPPRGALALAMALHELATNAVKYGALSNDTGRVRLCWSLLDGTAPHDFRVTWQESGGPPVAVPTRTGFGSRLIERAFAQEIDGTATISYQPEGILFVAEGILPGRLQD</sequence>
<reference evidence="20" key="1">
    <citation type="submission" date="2019-12" db="EMBL/GenBank/DDBJ databases">
        <authorList>
            <person name="Cremers G."/>
        </authorList>
    </citation>
    <scope>NUCLEOTIDE SEQUENCE</scope>
    <source>
        <strain evidence="20">Mbul1</strain>
    </source>
</reference>
<dbReference type="Pfam" id="PF08447">
    <property type="entry name" value="PAS_3"/>
    <property type="match status" value="1"/>
</dbReference>
<keyword evidence="5" id="KW-0597">Phosphoprotein</keyword>
<keyword evidence="17" id="KW-0175">Coiled coil</keyword>
<dbReference type="PANTHER" id="PTHR41523">
    <property type="entry name" value="TWO-COMPONENT SYSTEM SENSOR PROTEIN"/>
    <property type="match status" value="1"/>
</dbReference>
<dbReference type="InterPro" id="IPR001610">
    <property type="entry name" value="PAC"/>
</dbReference>
<evidence type="ECO:0000256" key="14">
    <source>
        <dbReference type="ARBA" id="ARBA00022991"/>
    </source>
</evidence>
<evidence type="ECO:0000256" key="13">
    <source>
        <dbReference type="ARBA" id="ARBA00022840"/>
    </source>
</evidence>
<keyword evidence="4" id="KW-0600">Photoreceptor protein</keyword>
<feature type="domain" description="PAS" evidence="18">
    <location>
        <begin position="195"/>
        <end position="266"/>
    </location>
</feature>
<keyword evidence="6" id="KW-0716">Sensory transduction</keyword>
<evidence type="ECO:0000256" key="7">
    <source>
        <dbReference type="ARBA" id="ARBA00022630"/>
    </source>
</evidence>
<comment type="catalytic activity">
    <reaction evidence="1">
        <text>ATP + protein L-histidine = ADP + protein N-phospho-L-histidine.</text>
        <dbReference type="EC" id="2.7.13.3"/>
    </reaction>
</comment>
<evidence type="ECO:0000256" key="4">
    <source>
        <dbReference type="ARBA" id="ARBA00022543"/>
    </source>
</evidence>
<evidence type="ECO:0000256" key="12">
    <source>
        <dbReference type="ARBA" id="ARBA00022777"/>
    </source>
</evidence>
<dbReference type="Pfam" id="PF13426">
    <property type="entry name" value="PAS_9"/>
    <property type="match status" value="1"/>
</dbReference>
<dbReference type="Gene3D" id="2.10.70.100">
    <property type="match status" value="1"/>
</dbReference>
<dbReference type="InterPro" id="IPR000700">
    <property type="entry name" value="PAS-assoc_C"/>
</dbReference>
<dbReference type="EMBL" id="LR743504">
    <property type="protein sequence ID" value="CAA2099506.1"/>
    <property type="molecule type" value="Genomic_DNA"/>
</dbReference>
<name>A0A679IS87_9HYPH</name>
<evidence type="ECO:0000256" key="9">
    <source>
        <dbReference type="ARBA" id="ARBA00022679"/>
    </source>
</evidence>
<keyword evidence="7" id="KW-0285">Flavoprotein</keyword>
<feature type="domain" description="PAC" evidence="19">
    <location>
        <begin position="269"/>
        <end position="321"/>
    </location>
</feature>
<dbReference type="NCBIfam" id="TIGR00229">
    <property type="entry name" value="sensory_box"/>
    <property type="match status" value="2"/>
</dbReference>
<dbReference type="Pfam" id="PF07536">
    <property type="entry name" value="HWE_HK"/>
    <property type="match status" value="1"/>
</dbReference>
<evidence type="ECO:0000256" key="5">
    <source>
        <dbReference type="ARBA" id="ARBA00022553"/>
    </source>
</evidence>
<evidence type="ECO:0000259" key="19">
    <source>
        <dbReference type="PROSITE" id="PS50113"/>
    </source>
</evidence>
<gene>
    <name evidence="20" type="ORF">MBUL_00187</name>
</gene>
<proteinExistence type="predicted"/>
<dbReference type="InterPro" id="IPR011102">
    <property type="entry name" value="Sig_transdc_His_kinase_HWE"/>
</dbReference>
<protein>
    <recommendedName>
        <fullName evidence="3">Blue-light-activated histidine kinase</fullName>
        <ecNumber evidence="2">2.7.13.3</ecNumber>
    </recommendedName>
</protein>
<evidence type="ECO:0000256" key="3">
    <source>
        <dbReference type="ARBA" id="ARBA00021740"/>
    </source>
</evidence>
<dbReference type="PROSITE" id="PS50112">
    <property type="entry name" value="PAS"/>
    <property type="match status" value="2"/>
</dbReference>
<keyword evidence="12 20" id="KW-0418">Kinase</keyword>
<dbReference type="Gene3D" id="3.30.450.20">
    <property type="entry name" value="PAS domain"/>
    <property type="match status" value="2"/>
</dbReference>
<evidence type="ECO:0000256" key="16">
    <source>
        <dbReference type="ARBA" id="ARBA00023170"/>
    </source>
</evidence>
<dbReference type="InterPro" id="IPR013655">
    <property type="entry name" value="PAS_fold_3"/>
</dbReference>
<evidence type="ECO:0000256" key="10">
    <source>
        <dbReference type="ARBA" id="ARBA00022737"/>
    </source>
</evidence>
<dbReference type="SUPFAM" id="SSF55785">
    <property type="entry name" value="PYP-like sensor domain (PAS domain)"/>
    <property type="match status" value="2"/>
</dbReference>
<evidence type="ECO:0000259" key="18">
    <source>
        <dbReference type="PROSITE" id="PS50112"/>
    </source>
</evidence>
<dbReference type="SMART" id="SM00911">
    <property type="entry name" value="HWE_HK"/>
    <property type="match status" value="1"/>
</dbReference>
<dbReference type="InterPro" id="IPR000014">
    <property type="entry name" value="PAS"/>
</dbReference>
<dbReference type="InterPro" id="IPR036890">
    <property type="entry name" value="HATPase_C_sf"/>
</dbReference>
<feature type="domain" description="PAS" evidence="18">
    <location>
        <begin position="48"/>
        <end position="125"/>
    </location>
</feature>
<keyword evidence="8" id="KW-0288">FMN</keyword>